<organism evidence="1 2">
    <name type="scientific">Populus alba x Populus x berolinensis</name>
    <dbReference type="NCBI Taxonomy" id="444605"/>
    <lineage>
        <taxon>Eukaryota</taxon>
        <taxon>Viridiplantae</taxon>
        <taxon>Streptophyta</taxon>
        <taxon>Embryophyta</taxon>
        <taxon>Tracheophyta</taxon>
        <taxon>Spermatophyta</taxon>
        <taxon>Magnoliopsida</taxon>
        <taxon>eudicotyledons</taxon>
        <taxon>Gunneridae</taxon>
        <taxon>Pentapetalae</taxon>
        <taxon>rosids</taxon>
        <taxon>fabids</taxon>
        <taxon>Malpighiales</taxon>
        <taxon>Salicaceae</taxon>
        <taxon>Saliceae</taxon>
        <taxon>Populus</taxon>
    </lineage>
</organism>
<comment type="caution">
    <text evidence="1">The sequence shown here is derived from an EMBL/GenBank/DDBJ whole genome shotgun (WGS) entry which is preliminary data.</text>
</comment>
<dbReference type="EMBL" id="JAQIZT010000001">
    <property type="protein sequence ID" value="KAJ7009492.1"/>
    <property type="molecule type" value="Genomic_DNA"/>
</dbReference>
<proteinExistence type="predicted"/>
<evidence type="ECO:0000313" key="1">
    <source>
        <dbReference type="EMBL" id="KAJ7009492.1"/>
    </source>
</evidence>
<sequence length="31" mass="3572">MDQMSRMITPLSNGCRRVGISNRSWDLTQDC</sequence>
<reference evidence="1 2" key="1">
    <citation type="journal article" date="2023" name="Mol. Ecol. Resour.">
        <title>Chromosome-level genome assembly of a triploid poplar Populus alba 'Berolinensis'.</title>
        <authorList>
            <person name="Chen S."/>
            <person name="Yu Y."/>
            <person name="Wang X."/>
            <person name="Wang S."/>
            <person name="Zhang T."/>
            <person name="Zhou Y."/>
            <person name="He R."/>
            <person name="Meng N."/>
            <person name="Wang Y."/>
            <person name="Liu W."/>
            <person name="Liu Z."/>
            <person name="Liu J."/>
            <person name="Guo Q."/>
            <person name="Huang H."/>
            <person name="Sederoff R.R."/>
            <person name="Wang G."/>
            <person name="Qu G."/>
            <person name="Chen S."/>
        </authorList>
    </citation>
    <scope>NUCLEOTIDE SEQUENCE [LARGE SCALE GENOMIC DNA]</scope>
    <source>
        <strain evidence="1">SC-2020</strain>
    </source>
</reference>
<dbReference type="Proteomes" id="UP001164929">
    <property type="component" value="Chromosome 1"/>
</dbReference>
<accession>A0AAD6RJW1</accession>
<gene>
    <name evidence="1" type="ORF">NC653_000243</name>
</gene>
<evidence type="ECO:0000313" key="2">
    <source>
        <dbReference type="Proteomes" id="UP001164929"/>
    </source>
</evidence>
<keyword evidence="2" id="KW-1185">Reference proteome</keyword>
<protein>
    <submittedName>
        <fullName evidence="1">Uncharacterized protein</fullName>
    </submittedName>
</protein>
<dbReference type="AlphaFoldDB" id="A0AAD6RJW1"/>
<name>A0AAD6RJW1_9ROSI</name>